<dbReference type="AlphaFoldDB" id="A0A7X6RR83"/>
<dbReference type="EMBL" id="JAAXPG010000016">
    <property type="protein sequence ID" value="NKY99428.1"/>
    <property type="molecule type" value="Genomic_DNA"/>
</dbReference>
<dbReference type="CDD" id="cd00093">
    <property type="entry name" value="HTH_XRE"/>
    <property type="match status" value="1"/>
</dbReference>
<dbReference type="Pfam" id="PF01381">
    <property type="entry name" value="HTH_3"/>
    <property type="match status" value="1"/>
</dbReference>
<accession>A0A7X6RR83</accession>
<dbReference type="RefSeq" id="WP_061083035.1">
    <property type="nucleotide sequence ID" value="NZ_JAAXPG010000016.1"/>
</dbReference>
<comment type="caution">
    <text evidence="2">The sequence shown here is derived from an EMBL/GenBank/DDBJ whole genome shotgun (WGS) entry which is preliminary data.</text>
</comment>
<dbReference type="Gene3D" id="1.10.260.40">
    <property type="entry name" value="lambda repressor-like DNA-binding domains"/>
    <property type="match status" value="1"/>
</dbReference>
<keyword evidence="3" id="KW-1185">Reference proteome</keyword>
<name>A0A7X6RR83_9ACTN</name>
<dbReference type="SUPFAM" id="SSF47413">
    <property type="entry name" value="lambda repressor-like DNA-binding domains"/>
    <property type="match status" value="1"/>
</dbReference>
<organism evidence="2 3">
    <name type="scientific">Nocardiopsis alborubida</name>
    <dbReference type="NCBI Taxonomy" id="146802"/>
    <lineage>
        <taxon>Bacteria</taxon>
        <taxon>Bacillati</taxon>
        <taxon>Actinomycetota</taxon>
        <taxon>Actinomycetes</taxon>
        <taxon>Streptosporangiales</taxon>
        <taxon>Nocardiopsidaceae</taxon>
        <taxon>Nocardiopsis</taxon>
    </lineage>
</organism>
<dbReference type="InterPro" id="IPR010982">
    <property type="entry name" value="Lambda_DNA-bd_dom_sf"/>
</dbReference>
<evidence type="ECO:0000259" key="1">
    <source>
        <dbReference type="PROSITE" id="PS50943"/>
    </source>
</evidence>
<proteinExistence type="predicted"/>
<dbReference type="PROSITE" id="PS50943">
    <property type="entry name" value="HTH_CROC1"/>
    <property type="match status" value="1"/>
</dbReference>
<gene>
    <name evidence="2" type="ORF">HGB44_17400</name>
</gene>
<evidence type="ECO:0000313" key="2">
    <source>
        <dbReference type="EMBL" id="NKY99428.1"/>
    </source>
</evidence>
<dbReference type="Pfam" id="PF19054">
    <property type="entry name" value="DUF5753"/>
    <property type="match status" value="1"/>
</dbReference>
<protein>
    <submittedName>
        <fullName evidence="2">Helix-turn-helix transcriptional regulator</fullName>
    </submittedName>
</protein>
<dbReference type="InterPro" id="IPR001387">
    <property type="entry name" value="Cro/C1-type_HTH"/>
</dbReference>
<dbReference type="SMART" id="SM00530">
    <property type="entry name" value="HTH_XRE"/>
    <property type="match status" value="1"/>
</dbReference>
<dbReference type="Proteomes" id="UP000553209">
    <property type="component" value="Unassembled WGS sequence"/>
</dbReference>
<dbReference type="GO" id="GO:0003677">
    <property type="term" value="F:DNA binding"/>
    <property type="evidence" value="ECO:0007669"/>
    <property type="project" value="InterPro"/>
</dbReference>
<evidence type="ECO:0000313" key="3">
    <source>
        <dbReference type="Proteomes" id="UP000553209"/>
    </source>
</evidence>
<feature type="domain" description="HTH cro/C1-type" evidence="1">
    <location>
        <begin position="10"/>
        <end position="63"/>
    </location>
</feature>
<sequence length="256" mass="28715">MVQHDFGAYLAEERNNSGYTLRKLAALVNLSPSTISRWENNHVVPLRSEVEKVDKALELQGRLVSVWEFAKAEGLPQWMHSVSRLEEAAEAIDLISPLLVPGLLQSSSYARLVFEESLMGRQPGDLERLVELRCGRYEQLRKLNNPRTIAVFPVTAVTCVPDRVRKEQASHLLSIAEMGRMRFHLVPEDSILLGVTSMLLLFHLRDGGKAAVSDHVDGATLYEDTKVYDRLHGLVKQALGSALPAIQSRKLLEELR</sequence>
<dbReference type="InterPro" id="IPR043917">
    <property type="entry name" value="DUF5753"/>
</dbReference>
<reference evidence="2 3" key="1">
    <citation type="submission" date="2020-04" db="EMBL/GenBank/DDBJ databases">
        <title>MicrobeNet Type strains.</title>
        <authorList>
            <person name="Nicholson A.C."/>
        </authorList>
    </citation>
    <scope>NUCLEOTIDE SEQUENCE [LARGE SCALE GENOMIC DNA]</scope>
    <source>
        <strain evidence="2 3">ATCC 23612</strain>
    </source>
</reference>